<keyword evidence="2" id="KW-0732">Signal</keyword>
<feature type="region of interest" description="Disordered" evidence="1">
    <location>
        <begin position="136"/>
        <end position="187"/>
    </location>
</feature>
<proteinExistence type="predicted"/>
<sequence length="210" mass="22767">MSEIVNVVVAVAVIVFIFKWATSSSTPSNDPDNVAARALGFRPKKITDDEVDTITAMFPDIPRPNIHYDLIRTGNVERTSNKILERGFLDAPPPAYFTAYPSQPSAPLPVRLATASGSSKAKSQETLISRYHLQTRLSSDGSSSSPSPSTEINSGTSPAAADNHPEMLPGGKAKWEDSAEKREASLRERKAQMVLAARKRFEAQQAQAKA</sequence>
<dbReference type="SMART" id="SM00546">
    <property type="entry name" value="CUE"/>
    <property type="match status" value="1"/>
</dbReference>
<dbReference type="AlphaFoldDB" id="A0A5C3Q2M2"/>
<accession>A0A5C3Q2M2</accession>
<dbReference type="OrthoDB" id="3824970at2759"/>
<dbReference type="PROSITE" id="PS51140">
    <property type="entry name" value="CUE"/>
    <property type="match status" value="1"/>
</dbReference>
<dbReference type="GO" id="GO:0043130">
    <property type="term" value="F:ubiquitin binding"/>
    <property type="evidence" value="ECO:0007669"/>
    <property type="project" value="InterPro"/>
</dbReference>
<dbReference type="STRING" id="1884261.A0A5C3Q2M2"/>
<reference evidence="4 5" key="1">
    <citation type="journal article" date="2019" name="Nat. Ecol. Evol.">
        <title>Megaphylogeny resolves global patterns of mushroom evolution.</title>
        <authorList>
            <person name="Varga T."/>
            <person name="Krizsan K."/>
            <person name="Foldi C."/>
            <person name="Dima B."/>
            <person name="Sanchez-Garcia M."/>
            <person name="Sanchez-Ramirez S."/>
            <person name="Szollosi G.J."/>
            <person name="Szarkandi J.G."/>
            <person name="Papp V."/>
            <person name="Albert L."/>
            <person name="Andreopoulos W."/>
            <person name="Angelini C."/>
            <person name="Antonin V."/>
            <person name="Barry K.W."/>
            <person name="Bougher N.L."/>
            <person name="Buchanan P."/>
            <person name="Buyck B."/>
            <person name="Bense V."/>
            <person name="Catcheside P."/>
            <person name="Chovatia M."/>
            <person name="Cooper J."/>
            <person name="Damon W."/>
            <person name="Desjardin D."/>
            <person name="Finy P."/>
            <person name="Geml J."/>
            <person name="Haridas S."/>
            <person name="Hughes K."/>
            <person name="Justo A."/>
            <person name="Karasinski D."/>
            <person name="Kautmanova I."/>
            <person name="Kiss B."/>
            <person name="Kocsube S."/>
            <person name="Kotiranta H."/>
            <person name="LaButti K.M."/>
            <person name="Lechner B.E."/>
            <person name="Liimatainen K."/>
            <person name="Lipzen A."/>
            <person name="Lukacs Z."/>
            <person name="Mihaltcheva S."/>
            <person name="Morgado L.N."/>
            <person name="Niskanen T."/>
            <person name="Noordeloos M.E."/>
            <person name="Ohm R.A."/>
            <person name="Ortiz-Santana B."/>
            <person name="Ovrebo C."/>
            <person name="Racz N."/>
            <person name="Riley R."/>
            <person name="Savchenko A."/>
            <person name="Shiryaev A."/>
            <person name="Soop K."/>
            <person name="Spirin V."/>
            <person name="Szebenyi C."/>
            <person name="Tomsovsky M."/>
            <person name="Tulloss R.E."/>
            <person name="Uehling J."/>
            <person name="Grigoriev I.V."/>
            <person name="Vagvolgyi C."/>
            <person name="Papp T."/>
            <person name="Martin F.M."/>
            <person name="Miettinen O."/>
            <person name="Hibbett D.S."/>
            <person name="Nagy L.G."/>
        </authorList>
    </citation>
    <scope>NUCLEOTIDE SEQUENCE [LARGE SCALE GENOMIC DNA]</scope>
    <source>
        <strain evidence="4 5">CBS 309.79</strain>
    </source>
</reference>
<dbReference type="InterPro" id="IPR003892">
    <property type="entry name" value="CUE"/>
</dbReference>
<feature type="compositionally biased region" description="Low complexity" evidence="1">
    <location>
        <begin position="138"/>
        <end position="149"/>
    </location>
</feature>
<dbReference type="EMBL" id="ML178867">
    <property type="protein sequence ID" value="TFK96071.1"/>
    <property type="molecule type" value="Genomic_DNA"/>
</dbReference>
<dbReference type="CDD" id="cd14424">
    <property type="entry name" value="CUE_Cue1p_like"/>
    <property type="match status" value="1"/>
</dbReference>
<protein>
    <recommendedName>
        <fullName evidence="3">CUE domain-containing protein</fullName>
    </recommendedName>
</protein>
<gene>
    <name evidence="4" type="ORF">BDV98DRAFT_576744</name>
</gene>
<dbReference type="Proteomes" id="UP000305067">
    <property type="component" value="Unassembled WGS sequence"/>
</dbReference>
<evidence type="ECO:0000313" key="5">
    <source>
        <dbReference type="Proteomes" id="UP000305067"/>
    </source>
</evidence>
<name>A0A5C3Q2M2_9AGAR</name>
<dbReference type="Pfam" id="PF02845">
    <property type="entry name" value="CUE"/>
    <property type="match status" value="1"/>
</dbReference>
<feature type="domain" description="CUE" evidence="3">
    <location>
        <begin position="46"/>
        <end position="88"/>
    </location>
</feature>
<feature type="signal peptide" evidence="2">
    <location>
        <begin position="1"/>
        <end position="25"/>
    </location>
</feature>
<evidence type="ECO:0000256" key="2">
    <source>
        <dbReference type="SAM" id="SignalP"/>
    </source>
</evidence>
<evidence type="ECO:0000313" key="4">
    <source>
        <dbReference type="EMBL" id="TFK96071.1"/>
    </source>
</evidence>
<keyword evidence="5" id="KW-1185">Reference proteome</keyword>
<evidence type="ECO:0000259" key="3">
    <source>
        <dbReference type="PROSITE" id="PS51140"/>
    </source>
</evidence>
<dbReference type="Gene3D" id="1.10.8.10">
    <property type="entry name" value="DNA helicase RuvA subunit, C-terminal domain"/>
    <property type="match status" value="1"/>
</dbReference>
<feature type="compositionally biased region" description="Basic and acidic residues" evidence="1">
    <location>
        <begin position="173"/>
        <end position="187"/>
    </location>
</feature>
<organism evidence="4 5">
    <name type="scientific">Pterulicium gracile</name>
    <dbReference type="NCBI Taxonomy" id="1884261"/>
    <lineage>
        <taxon>Eukaryota</taxon>
        <taxon>Fungi</taxon>
        <taxon>Dikarya</taxon>
        <taxon>Basidiomycota</taxon>
        <taxon>Agaricomycotina</taxon>
        <taxon>Agaricomycetes</taxon>
        <taxon>Agaricomycetidae</taxon>
        <taxon>Agaricales</taxon>
        <taxon>Pleurotineae</taxon>
        <taxon>Pterulaceae</taxon>
        <taxon>Pterulicium</taxon>
    </lineage>
</organism>
<evidence type="ECO:0000256" key="1">
    <source>
        <dbReference type="SAM" id="MobiDB-lite"/>
    </source>
</evidence>
<feature type="chain" id="PRO_5023043706" description="CUE domain-containing protein" evidence="2">
    <location>
        <begin position="26"/>
        <end position="210"/>
    </location>
</feature>